<proteinExistence type="predicted"/>
<dbReference type="EMBL" id="MAYW01000071">
    <property type="protein sequence ID" value="ODS32243.1"/>
    <property type="molecule type" value="Genomic_DNA"/>
</dbReference>
<gene>
    <name evidence="1" type="ORF">SCARUB_02637</name>
</gene>
<accession>A0A1E3X9E3</accession>
<protein>
    <submittedName>
        <fullName evidence="1">Uncharacterized protein</fullName>
    </submittedName>
</protein>
<reference evidence="1 2" key="1">
    <citation type="submission" date="2016-07" db="EMBL/GenBank/DDBJ databases">
        <title>Draft genome of Scalindua rubra, obtained from a brine-seawater interface in the Red Sea, sheds light on salt adaptation in anammox bacteria.</title>
        <authorList>
            <person name="Speth D.R."/>
            <person name="Lagkouvardos I."/>
            <person name="Wang Y."/>
            <person name="Qian P.-Y."/>
            <person name="Dutilh B.E."/>
            <person name="Jetten M.S."/>
        </authorList>
    </citation>
    <scope>NUCLEOTIDE SEQUENCE [LARGE SCALE GENOMIC DNA]</scope>
    <source>
        <strain evidence="1">BSI-1</strain>
    </source>
</reference>
<dbReference type="Proteomes" id="UP000094056">
    <property type="component" value="Unassembled WGS sequence"/>
</dbReference>
<evidence type="ECO:0000313" key="1">
    <source>
        <dbReference type="EMBL" id="ODS32243.1"/>
    </source>
</evidence>
<comment type="caution">
    <text evidence="1">The sequence shown here is derived from an EMBL/GenBank/DDBJ whole genome shotgun (WGS) entry which is preliminary data.</text>
</comment>
<name>A0A1E3X9E3_9BACT</name>
<dbReference type="AlphaFoldDB" id="A0A1E3X9E3"/>
<sequence length="93" mass="10571">MNKDISKLKVGDEICLFKKDGLLPITCGLLECFDEKHDKICINVDGRTVELTTHLYDCVSASVLNDLGSKDSFERARQQYMQFLGIIKRESKT</sequence>
<organism evidence="1 2">
    <name type="scientific">Candidatus Scalindua rubra</name>
    <dbReference type="NCBI Taxonomy" id="1872076"/>
    <lineage>
        <taxon>Bacteria</taxon>
        <taxon>Pseudomonadati</taxon>
        <taxon>Planctomycetota</taxon>
        <taxon>Candidatus Brocadiia</taxon>
        <taxon>Candidatus Brocadiales</taxon>
        <taxon>Candidatus Scalinduaceae</taxon>
        <taxon>Candidatus Scalindua</taxon>
    </lineage>
</organism>
<evidence type="ECO:0000313" key="2">
    <source>
        <dbReference type="Proteomes" id="UP000094056"/>
    </source>
</evidence>